<dbReference type="Proteomes" id="UP000295443">
    <property type="component" value="Unassembled WGS sequence"/>
</dbReference>
<feature type="chain" id="PRO_5020206955" evidence="2">
    <location>
        <begin position="26"/>
        <end position="103"/>
    </location>
</feature>
<keyword evidence="1" id="KW-1133">Transmembrane helix</keyword>
<keyword evidence="2" id="KW-0732">Signal</keyword>
<reference evidence="3 4" key="1">
    <citation type="submission" date="2019-03" db="EMBL/GenBank/DDBJ databases">
        <title>Genome sequence of Thiobacillaceae bacterium LSR1, a sulfur-oxidizing bacterium isolated from freshwater sediment.</title>
        <authorList>
            <person name="Li S."/>
        </authorList>
    </citation>
    <scope>NUCLEOTIDE SEQUENCE [LARGE SCALE GENOMIC DNA]</scope>
    <source>
        <strain evidence="3 4">LSR1</strain>
    </source>
</reference>
<protein>
    <submittedName>
        <fullName evidence="3">Uncharacterized protein</fullName>
    </submittedName>
</protein>
<dbReference type="EMBL" id="SJZB01000012">
    <property type="protein sequence ID" value="TCJ18180.1"/>
    <property type="molecule type" value="Genomic_DNA"/>
</dbReference>
<dbReference type="AlphaFoldDB" id="A0A4R1BL85"/>
<name>A0A4R1BL85_9PROT</name>
<keyword evidence="1" id="KW-0812">Transmembrane</keyword>
<feature type="signal peptide" evidence="2">
    <location>
        <begin position="1"/>
        <end position="25"/>
    </location>
</feature>
<accession>A0A4R1BL85</accession>
<comment type="caution">
    <text evidence="3">The sequence shown here is derived from an EMBL/GenBank/DDBJ whole genome shotgun (WGS) entry which is preliminary data.</text>
</comment>
<evidence type="ECO:0000256" key="2">
    <source>
        <dbReference type="SAM" id="SignalP"/>
    </source>
</evidence>
<proteinExistence type="predicted"/>
<evidence type="ECO:0000256" key="1">
    <source>
        <dbReference type="SAM" id="Phobius"/>
    </source>
</evidence>
<dbReference type="RefSeq" id="WP_131444778.1">
    <property type="nucleotide sequence ID" value="NZ_SJZB01000012.1"/>
</dbReference>
<sequence length="103" mass="10046">MNAPSKSVAALAAATLLSATVPAQAAMGPCMPMMMFGAGAPACNSQPAPQERNQACAVPQENAGPARGCAGNPQMGAMMGDMAAGGMGIAMAVMGAIFGPPHQ</sequence>
<feature type="transmembrane region" description="Helical" evidence="1">
    <location>
        <begin position="82"/>
        <end position="99"/>
    </location>
</feature>
<gene>
    <name evidence="3" type="ORF">EZJ19_02790</name>
</gene>
<keyword evidence="4" id="KW-1185">Reference proteome</keyword>
<organism evidence="3 4">
    <name type="scientific">Parasulfuritortus cantonensis</name>
    <dbReference type="NCBI Taxonomy" id="2528202"/>
    <lineage>
        <taxon>Bacteria</taxon>
        <taxon>Pseudomonadati</taxon>
        <taxon>Pseudomonadota</taxon>
        <taxon>Betaproteobacteria</taxon>
        <taxon>Nitrosomonadales</taxon>
        <taxon>Thiobacillaceae</taxon>
        <taxon>Parasulfuritortus</taxon>
    </lineage>
</organism>
<evidence type="ECO:0000313" key="3">
    <source>
        <dbReference type="EMBL" id="TCJ18180.1"/>
    </source>
</evidence>
<keyword evidence="1" id="KW-0472">Membrane</keyword>
<evidence type="ECO:0000313" key="4">
    <source>
        <dbReference type="Proteomes" id="UP000295443"/>
    </source>
</evidence>